<evidence type="ECO:0000313" key="4">
    <source>
        <dbReference type="Proteomes" id="UP001408356"/>
    </source>
</evidence>
<gene>
    <name evidence="3" type="ORF">SUNI508_06884</name>
</gene>
<feature type="transmembrane region" description="Helical" evidence="2">
    <location>
        <begin position="560"/>
        <end position="581"/>
    </location>
</feature>
<keyword evidence="2" id="KW-1133">Transmembrane helix</keyword>
<dbReference type="PANTHER" id="PTHR35394:SF5">
    <property type="entry name" value="DUF3176 DOMAIN-CONTAINING PROTEIN"/>
    <property type="match status" value="1"/>
</dbReference>
<organism evidence="3 4">
    <name type="scientific">Seiridium unicorne</name>
    <dbReference type="NCBI Taxonomy" id="138068"/>
    <lineage>
        <taxon>Eukaryota</taxon>
        <taxon>Fungi</taxon>
        <taxon>Dikarya</taxon>
        <taxon>Ascomycota</taxon>
        <taxon>Pezizomycotina</taxon>
        <taxon>Sordariomycetes</taxon>
        <taxon>Xylariomycetidae</taxon>
        <taxon>Amphisphaeriales</taxon>
        <taxon>Sporocadaceae</taxon>
        <taxon>Seiridium</taxon>
    </lineage>
</organism>
<feature type="transmembrane region" description="Helical" evidence="2">
    <location>
        <begin position="113"/>
        <end position="130"/>
    </location>
</feature>
<reference evidence="3 4" key="1">
    <citation type="journal article" date="2024" name="J. Plant Pathol.">
        <title>Sequence and assembly of the genome of Seiridium unicorne, isolate CBS 538.82, causal agent of cypress canker disease.</title>
        <authorList>
            <person name="Scali E."/>
            <person name="Rocca G.D."/>
            <person name="Danti R."/>
            <person name="Garbelotto M."/>
            <person name="Barberini S."/>
            <person name="Baroncelli R."/>
            <person name="Emiliani G."/>
        </authorList>
    </citation>
    <scope>NUCLEOTIDE SEQUENCE [LARGE SCALE GENOMIC DNA]</scope>
    <source>
        <strain evidence="3 4">BM-138-508</strain>
    </source>
</reference>
<accession>A0ABR2UZN7</accession>
<dbReference type="Pfam" id="PF11374">
    <property type="entry name" value="DUF3176"/>
    <property type="match status" value="1"/>
</dbReference>
<sequence length="664" mass="72724">MASARRAFGHDGDEFPRSTDVSDGNLHPAEHASWENERFTPSPIGQESQNSTTPYVTSSYDGQHDDFHGSTPTSKEYQPVATSTFKTNEYEAPPHGRSHGLVSRVVLGWWKELVWSVISVACIPALIGMLRRFDNQPLPDWPHGITLNTAVAFISTLCRTAFLLPVVEALSQLKWNWYRKPRSLQDFRVFDEASRGPWGSLKLLFTTKGRGMGVLAALILVSSIATSTLTQSVVTYPTHMTVFPGNGTATSVRSTEYFWATANMYAQRDTMLPFTLAIPQAIYTRPENPISYTPPTCRTSECTWDHFTTLAVCMDMKNITDQMDTGGEIVNDVTGSSGGSNITLPNGAMLHPTYGFRNMNISAGTSVSFNNTDMIKAPILDYTIMFWPPSQARAYEVLLHFCVNTYSVAVKGNIPTVDLVASYTNIDEGEVFVKSSNQTFNITYLTTPDDPGEKFVADGMGPGYIGGALASSITGAYTYFGDYNMSAGVGVFGAAIERAIVGVNSNDSQATDDAQYAGIYNLSSNIAMELTNALTEWSAEPAVNGTALTQQTFVSIRWEWVTLLVVQVFLSLVVLIVAIFHTEMIGIPIIKGNPLPGLFAISAQEKYTIEQQQMGITTSVPNHVLDGDLKRVGNKWVLGSISSRRQGNEQEPTIYVGEHGNWAS</sequence>
<feature type="transmembrane region" description="Helical" evidence="2">
    <location>
        <begin position="150"/>
        <end position="170"/>
    </location>
</feature>
<evidence type="ECO:0000256" key="2">
    <source>
        <dbReference type="SAM" id="Phobius"/>
    </source>
</evidence>
<dbReference type="InterPro" id="IPR021514">
    <property type="entry name" value="DUF3176"/>
</dbReference>
<evidence type="ECO:0000256" key="1">
    <source>
        <dbReference type="SAM" id="MobiDB-lite"/>
    </source>
</evidence>
<keyword evidence="2" id="KW-0812">Transmembrane</keyword>
<feature type="transmembrane region" description="Helical" evidence="2">
    <location>
        <begin position="212"/>
        <end position="234"/>
    </location>
</feature>
<evidence type="ECO:0000313" key="3">
    <source>
        <dbReference type="EMBL" id="KAK9419878.1"/>
    </source>
</evidence>
<dbReference type="EMBL" id="JARVKF010000279">
    <property type="protein sequence ID" value="KAK9419878.1"/>
    <property type="molecule type" value="Genomic_DNA"/>
</dbReference>
<dbReference type="Proteomes" id="UP001408356">
    <property type="component" value="Unassembled WGS sequence"/>
</dbReference>
<feature type="region of interest" description="Disordered" evidence="1">
    <location>
        <begin position="1"/>
        <end position="77"/>
    </location>
</feature>
<feature type="compositionally biased region" description="Basic and acidic residues" evidence="1">
    <location>
        <begin position="8"/>
        <end position="17"/>
    </location>
</feature>
<proteinExistence type="predicted"/>
<protein>
    <submittedName>
        <fullName evidence="3">Uncharacterized protein</fullName>
    </submittedName>
</protein>
<dbReference type="PANTHER" id="PTHR35394">
    <property type="entry name" value="DUF3176 DOMAIN-CONTAINING PROTEIN"/>
    <property type="match status" value="1"/>
</dbReference>
<feature type="compositionally biased region" description="Basic and acidic residues" evidence="1">
    <location>
        <begin position="28"/>
        <end position="38"/>
    </location>
</feature>
<keyword evidence="4" id="KW-1185">Reference proteome</keyword>
<comment type="caution">
    <text evidence="3">The sequence shown here is derived from an EMBL/GenBank/DDBJ whole genome shotgun (WGS) entry which is preliminary data.</text>
</comment>
<name>A0ABR2UZN7_9PEZI</name>
<keyword evidence="2" id="KW-0472">Membrane</keyword>
<feature type="compositionally biased region" description="Polar residues" evidence="1">
    <location>
        <begin position="43"/>
        <end position="61"/>
    </location>
</feature>